<dbReference type="AlphaFoldDB" id="A0A1G5BEP0"/>
<protein>
    <recommendedName>
        <fullName evidence="4">TrbL/VirB6 plasmid conjugal transfer protein</fullName>
    </recommendedName>
</protein>
<proteinExistence type="predicted"/>
<keyword evidence="1" id="KW-1133">Transmembrane helix</keyword>
<reference evidence="3" key="1">
    <citation type="submission" date="2016-10" db="EMBL/GenBank/DDBJ databases">
        <authorList>
            <person name="Varghese N."/>
            <person name="Submissions S."/>
        </authorList>
    </citation>
    <scope>NUCLEOTIDE SEQUENCE [LARGE SCALE GENOMIC DNA]</scope>
    <source>
        <strain evidence="3">XBD2006</strain>
    </source>
</reference>
<evidence type="ECO:0008006" key="4">
    <source>
        <dbReference type="Google" id="ProtNLM"/>
    </source>
</evidence>
<feature type="transmembrane region" description="Helical" evidence="1">
    <location>
        <begin position="171"/>
        <end position="190"/>
    </location>
</feature>
<feature type="transmembrane region" description="Helical" evidence="1">
    <location>
        <begin position="102"/>
        <end position="124"/>
    </location>
</feature>
<dbReference type="RefSeq" id="WP_074461435.1">
    <property type="nucleotide sequence ID" value="NZ_FMUR01000004.1"/>
</dbReference>
<feature type="transmembrane region" description="Helical" evidence="1">
    <location>
        <begin position="226"/>
        <end position="246"/>
    </location>
</feature>
<dbReference type="Proteomes" id="UP000183047">
    <property type="component" value="Unassembled WGS sequence"/>
</dbReference>
<evidence type="ECO:0000313" key="3">
    <source>
        <dbReference type="Proteomes" id="UP000183047"/>
    </source>
</evidence>
<sequence>MERIFEQMTSWIKGWIVDALMVLLEGMFDNINNRVGQVASDVATSPANFTPGVFNLMREVSNNAVMPIAGMILTFIACYELIQLVIAHNNLANFETWIFFKWIFKTFVAVMLITNCFDITMAIFDVAGHVITSSGAIIQNSTAVDGSGLAQLRTTLEGMSIGGLLPLFGEIFLLSIGIKIMSMMIFLVIYGRMIEIYLMLSLAPLPFSTFGNREQSQIGQNYVKSLVALGFQGFLIVICVAIYAVLIQNVTISADIRGSLWGILGYNILLVFALFKTGTLSKRIFSAQ</sequence>
<evidence type="ECO:0000313" key="2">
    <source>
        <dbReference type="EMBL" id="SCX88524.1"/>
    </source>
</evidence>
<keyword evidence="1" id="KW-0472">Membrane</keyword>
<dbReference type="InterPro" id="IPR045798">
    <property type="entry name" value="TrbL_Firmicutes"/>
</dbReference>
<gene>
    <name evidence="2" type="ORF">SAMN02910451_00687</name>
</gene>
<keyword evidence="1" id="KW-0812">Transmembrane</keyword>
<organism evidence="2 3">
    <name type="scientific">Butyrivibrio hungatei</name>
    <dbReference type="NCBI Taxonomy" id="185008"/>
    <lineage>
        <taxon>Bacteria</taxon>
        <taxon>Bacillati</taxon>
        <taxon>Bacillota</taxon>
        <taxon>Clostridia</taxon>
        <taxon>Lachnospirales</taxon>
        <taxon>Lachnospiraceae</taxon>
        <taxon>Butyrivibrio</taxon>
    </lineage>
</organism>
<evidence type="ECO:0000256" key="1">
    <source>
        <dbReference type="SAM" id="Phobius"/>
    </source>
</evidence>
<accession>A0A1G5BEP0</accession>
<dbReference type="OrthoDB" id="9805295at2"/>
<name>A0A1G5BEP0_9FIRM</name>
<dbReference type="EMBL" id="FMUR01000004">
    <property type="protein sequence ID" value="SCX88524.1"/>
    <property type="molecule type" value="Genomic_DNA"/>
</dbReference>
<keyword evidence="3" id="KW-1185">Reference proteome</keyword>
<feature type="transmembrane region" description="Helical" evidence="1">
    <location>
        <begin position="64"/>
        <end position="82"/>
    </location>
</feature>
<dbReference type="Pfam" id="PF19478">
    <property type="entry name" value="TrbL_2"/>
    <property type="match status" value="1"/>
</dbReference>
<feature type="transmembrane region" description="Helical" evidence="1">
    <location>
        <begin position="258"/>
        <end position="275"/>
    </location>
</feature>